<evidence type="ECO:0000313" key="3">
    <source>
        <dbReference type="Proteomes" id="UP000295075"/>
    </source>
</evidence>
<dbReference type="OrthoDB" id="9776116at2"/>
<proteinExistence type="predicted"/>
<evidence type="ECO:0000313" key="2">
    <source>
        <dbReference type="EMBL" id="TDC29466.1"/>
    </source>
</evidence>
<comment type="caution">
    <text evidence="2">The sequence shown here is derived from an EMBL/GenBank/DDBJ whole genome shotgun (WGS) entry which is preliminary data.</text>
</comment>
<protein>
    <submittedName>
        <fullName evidence="2">DUF58 domain-containing protein</fullName>
    </submittedName>
</protein>
<reference evidence="2 3" key="1">
    <citation type="submission" date="2019-03" db="EMBL/GenBank/DDBJ databases">
        <title>Draft genome sequences of novel Actinobacteria.</title>
        <authorList>
            <person name="Sahin N."/>
            <person name="Ay H."/>
            <person name="Saygin H."/>
        </authorList>
    </citation>
    <scope>NUCLEOTIDE SEQUENCE [LARGE SCALE GENOMIC DNA]</scope>
    <source>
        <strain evidence="2 3">JCM 30547</strain>
    </source>
</reference>
<gene>
    <name evidence="2" type="ORF">E1261_15730</name>
</gene>
<dbReference type="Pfam" id="PF01882">
    <property type="entry name" value="DUF58"/>
    <property type="match status" value="1"/>
</dbReference>
<sequence length="320" mass="36062">MTISQLAPERALRRLELTVVRRLEGYLHGEHMGLLPGPGTELAEARAYQVGDDVRRMDWAVTARTTIPHVRDLIADRELETWAMVDLSGSMNFGTSTLEKRELAVAAVATVGFLTHRLGDRFGGLMLRDSSLRRWPARSGRLALYGLLRALLAEQFTAEQSAQRSDLAAALESMARTQRKRGLRVIVSDFLTPEDGEVDSRLEPSWERAMRKLTAQHQVLAVEIVDPRELELPNIGVVMIGDPETGQVREIDTRRRKVREAFATAALAQRERTRIALRRVGAGHLVLRTDRDWVADTVRFVLAYRRMAPRLHQPPKGVAR</sequence>
<dbReference type="InterPro" id="IPR036465">
    <property type="entry name" value="vWFA_dom_sf"/>
</dbReference>
<dbReference type="EMBL" id="SMKA01000059">
    <property type="protein sequence ID" value="TDC29466.1"/>
    <property type="molecule type" value="Genomic_DNA"/>
</dbReference>
<dbReference type="InterPro" id="IPR002881">
    <property type="entry name" value="DUF58"/>
</dbReference>
<feature type="domain" description="DUF58" evidence="1">
    <location>
        <begin position="44"/>
        <end position="271"/>
    </location>
</feature>
<name>A0A4R4Q348_9ACTN</name>
<dbReference type="PANTHER" id="PTHR33608:SF6">
    <property type="entry name" value="BLL2464 PROTEIN"/>
    <property type="match status" value="1"/>
</dbReference>
<dbReference type="Proteomes" id="UP000295075">
    <property type="component" value="Unassembled WGS sequence"/>
</dbReference>
<organism evidence="2 3">
    <name type="scientific">Kribbella albertanoniae</name>
    <dbReference type="NCBI Taxonomy" id="1266829"/>
    <lineage>
        <taxon>Bacteria</taxon>
        <taxon>Bacillati</taxon>
        <taxon>Actinomycetota</taxon>
        <taxon>Actinomycetes</taxon>
        <taxon>Propionibacteriales</taxon>
        <taxon>Kribbellaceae</taxon>
        <taxon>Kribbella</taxon>
    </lineage>
</organism>
<dbReference type="SUPFAM" id="SSF53300">
    <property type="entry name" value="vWA-like"/>
    <property type="match status" value="1"/>
</dbReference>
<dbReference type="PANTHER" id="PTHR33608">
    <property type="entry name" value="BLL2464 PROTEIN"/>
    <property type="match status" value="1"/>
</dbReference>
<keyword evidence="3" id="KW-1185">Reference proteome</keyword>
<dbReference type="AlphaFoldDB" id="A0A4R4Q348"/>
<accession>A0A4R4Q348</accession>
<evidence type="ECO:0000259" key="1">
    <source>
        <dbReference type="Pfam" id="PF01882"/>
    </source>
</evidence>